<sequence length="101" mass="10689">MDAAAAALNKFISGQPKSDSKTEQDTSSSVKASSAETSSAETASANTTVDTTTAGADDTTVEQEIAPAVEHETVKHFLPLVNQSMHSQYKTKQFPKCRPLS</sequence>
<accession>A0A1Y6LFG6</accession>
<dbReference type="AlphaFoldDB" id="A0A1Y6LFG6"/>
<dbReference type="EMBL" id="LT882678">
    <property type="protein sequence ID" value="SMY23164.1"/>
    <property type="molecule type" value="Genomic_DNA"/>
</dbReference>
<reference evidence="2 3" key="1">
    <citation type="submission" date="2016-10" db="EMBL/GenBank/DDBJ databases">
        <authorList>
            <person name="Varghese N."/>
        </authorList>
    </citation>
    <scope>NUCLEOTIDE SEQUENCE [LARGE SCALE GENOMIC DNA]</scope>
</reference>
<dbReference type="Proteomes" id="UP000215453">
    <property type="component" value="Chromosome 3"/>
</dbReference>
<organism evidence="2 3">
    <name type="scientific">Zymoseptoria tritici ST99CH_1A5</name>
    <dbReference type="NCBI Taxonomy" id="1276529"/>
    <lineage>
        <taxon>Eukaryota</taxon>
        <taxon>Fungi</taxon>
        <taxon>Dikarya</taxon>
        <taxon>Ascomycota</taxon>
        <taxon>Pezizomycotina</taxon>
        <taxon>Dothideomycetes</taxon>
        <taxon>Dothideomycetidae</taxon>
        <taxon>Mycosphaerellales</taxon>
        <taxon>Mycosphaerellaceae</taxon>
        <taxon>Zymoseptoria</taxon>
    </lineage>
</organism>
<feature type="region of interest" description="Disordered" evidence="1">
    <location>
        <begin position="1"/>
        <end position="59"/>
    </location>
</feature>
<evidence type="ECO:0000256" key="1">
    <source>
        <dbReference type="SAM" id="MobiDB-lite"/>
    </source>
</evidence>
<gene>
    <name evidence="2" type="ORF">ZT1A5_G4604</name>
</gene>
<evidence type="ECO:0000313" key="3">
    <source>
        <dbReference type="Proteomes" id="UP000215453"/>
    </source>
</evidence>
<feature type="compositionally biased region" description="Low complexity" evidence="1">
    <location>
        <begin position="26"/>
        <end position="58"/>
    </location>
</feature>
<proteinExistence type="predicted"/>
<protein>
    <submittedName>
        <fullName evidence="2">Uncharacterized protein</fullName>
    </submittedName>
</protein>
<evidence type="ECO:0000313" key="2">
    <source>
        <dbReference type="EMBL" id="SMY23164.1"/>
    </source>
</evidence>
<name>A0A1Y6LFG6_ZYMTR</name>